<accession>A0A7W6S7G5</accession>
<feature type="compositionally biased region" description="Basic and acidic residues" evidence="1">
    <location>
        <begin position="9"/>
        <end position="43"/>
    </location>
</feature>
<dbReference type="EMBL" id="JACIGW010000001">
    <property type="protein sequence ID" value="MBB4347772.1"/>
    <property type="molecule type" value="Genomic_DNA"/>
</dbReference>
<evidence type="ECO:0000313" key="2">
    <source>
        <dbReference type="EMBL" id="MBB4347772.1"/>
    </source>
</evidence>
<dbReference type="EMBL" id="JACIHM010000001">
    <property type="protein sequence ID" value="MBB4444521.1"/>
    <property type="molecule type" value="Genomic_DNA"/>
</dbReference>
<gene>
    <name evidence="3" type="ORF">GGE31_000305</name>
    <name evidence="2" type="ORF">GGE33_001480</name>
    <name evidence="4" type="ORF">GGE35_000303</name>
</gene>
<feature type="region of interest" description="Disordered" evidence="1">
    <location>
        <begin position="1"/>
        <end position="43"/>
    </location>
</feature>
<dbReference type="EMBL" id="JACIGY010000001">
    <property type="protein sequence ID" value="MBB4409834.1"/>
    <property type="molecule type" value="Genomic_DNA"/>
</dbReference>
<reference evidence="5 6" key="1">
    <citation type="submission" date="2020-08" db="EMBL/GenBank/DDBJ databases">
        <title>Genomic Encyclopedia of Type Strains, Phase IV (KMG-V): Genome sequencing to study the core and pangenomes of soil and plant-associated prokaryotes.</title>
        <authorList>
            <person name="Whitman W."/>
        </authorList>
    </citation>
    <scope>NUCLEOTIDE SEQUENCE [LARGE SCALE GENOMIC DNA]</scope>
    <source>
        <strain evidence="3 6">SEMIA 444</strain>
        <strain evidence="2 5">SEMIA 448</strain>
        <strain evidence="4 7">SEMIA 452</strain>
    </source>
</reference>
<name>A0A7W6S7G5_9HYPH</name>
<evidence type="ECO:0000313" key="7">
    <source>
        <dbReference type="Proteomes" id="UP000576087"/>
    </source>
</evidence>
<protein>
    <submittedName>
        <fullName evidence="2">Uncharacterized protein</fullName>
    </submittedName>
</protein>
<evidence type="ECO:0000256" key="1">
    <source>
        <dbReference type="SAM" id="MobiDB-lite"/>
    </source>
</evidence>
<evidence type="ECO:0000313" key="6">
    <source>
        <dbReference type="Proteomes" id="UP000524535"/>
    </source>
</evidence>
<dbReference type="Proteomes" id="UP000520770">
    <property type="component" value="Unassembled WGS sequence"/>
</dbReference>
<evidence type="ECO:0000313" key="5">
    <source>
        <dbReference type="Proteomes" id="UP000520770"/>
    </source>
</evidence>
<dbReference type="RefSeq" id="WP_281388695.1">
    <property type="nucleotide sequence ID" value="NZ_JACIGW010000001.1"/>
</dbReference>
<dbReference type="AlphaFoldDB" id="A0A7W6S7G5"/>
<dbReference type="Proteomes" id="UP000524535">
    <property type="component" value="Unassembled WGS sequence"/>
</dbReference>
<organism evidence="2 5">
    <name type="scientific">Aliirhizobium cellulosilyticum</name>
    <dbReference type="NCBI Taxonomy" id="393664"/>
    <lineage>
        <taxon>Bacteria</taxon>
        <taxon>Pseudomonadati</taxon>
        <taxon>Pseudomonadota</taxon>
        <taxon>Alphaproteobacteria</taxon>
        <taxon>Hyphomicrobiales</taxon>
        <taxon>Rhizobiaceae</taxon>
        <taxon>Aliirhizobium</taxon>
    </lineage>
</organism>
<proteinExistence type="predicted"/>
<evidence type="ECO:0000313" key="4">
    <source>
        <dbReference type="EMBL" id="MBB4444521.1"/>
    </source>
</evidence>
<keyword evidence="6" id="KW-1185">Reference proteome</keyword>
<evidence type="ECO:0000313" key="3">
    <source>
        <dbReference type="EMBL" id="MBB4409834.1"/>
    </source>
</evidence>
<dbReference type="Proteomes" id="UP000576087">
    <property type="component" value="Unassembled WGS sequence"/>
</dbReference>
<comment type="caution">
    <text evidence="2">The sequence shown here is derived from an EMBL/GenBank/DDBJ whole genome shotgun (WGS) entry which is preliminary data.</text>
</comment>
<sequence length="43" mass="4986">MTDTPKPGQQDDKRSDQQNNRPDDKSGVQTKPSDRENDKTDRR</sequence>